<evidence type="ECO:0000313" key="6">
    <source>
        <dbReference type="Proteomes" id="UP000664859"/>
    </source>
</evidence>
<name>A0A836CJN5_9STRA</name>
<feature type="domain" description="EF-hand" evidence="4">
    <location>
        <begin position="622"/>
        <end position="657"/>
    </location>
</feature>
<dbReference type="InterPro" id="IPR002048">
    <property type="entry name" value="EF_hand_dom"/>
</dbReference>
<feature type="region of interest" description="Disordered" evidence="3">
    <location>
        <begin position="1163"/>
        <end position="1192"/>
    </location>
</feature>
<evidence type="ECO:0000256" key="2">
    <source>
        <dbReference type="SAM" id="Coils"/>
    </source>
</evidence>
<feature type="compositionally biased region" description="Gly residues" evidence="3">
    <location>
        <begin position="1723"/>
        <end position="1735"/>
    </location>
</feature>
<feature type="compositionally biased region" description="Low complexity" evidence="3">
    <location>
        <begin position="449"/>
        <end position="471"/>
    </location>
</feature>
<feature type="coiled-coil region" evidence="2">
    <location>
        <begin position="1525"/>
        <end position="1589"/>
    </location>
</feature>
<feature type="region of interest" description="Disordered" evidence="3">
    <location>
        <begin position="216"/>
        <end position="235"/>
    </location>
</feature>
<evidence type="ECO:0000256" key="3">
    <source>
        <dbReference type="SAM" id="MobiDB-lite"/>
    </source>
</evidence>
<feature type="region of interest" description="Disordered" evidence="3">
    <location>
        <begin position="105"/>
        <end position="170"/>
    </location>
</feature>
<keyword evidence="6" id="KW-1185">Reference proteome</keyword>
<feature type="region of interest" description="Disordered" evidence="3">
    <location>
        <begin position="1716"/>
        <end position="1738"/>
    </location>
</feature>
<feature type="compositionally biased region" description="Basic residues" evidence="3">
    <location>
        <begin position="133"/>
        <end position="160"/>
    </location>
</feature>
<dbReference type="InterPro" id="IPR011992">
    <property type="entry name" value="EF-hand-dom_pair"/>
</dbReference>
<dbReference type="InterPro" id="IPR018247">
    <property type="entry name" value="EF_Hand_1_Ca_BS"/>
</dbReference>
<dbReference type="Gene3D" id="1.10.238.10">
    <property type="entry name" value="EF-hand"/>
    <property type="match status" value="1"/>
</dbReference>
<dbReference type="Pfam" id="PF13499">
    <property type="entry name" value="EF-hand_7"/>
    <property type="match status" value="1"/>
</dbReference>
<feature type="region of interest" description="Disordered" evidence="3">
    <location>
        <begin position="258"/>
        <end position="280"/>
    </location>
</feature>
<dbReference type="SUPFAM" id="SSF47473">
    <property type="entry name" value="EF-hand"/>
    <property type="match status" value="1"/>
</dbReference>
<feature type="domain" description="EF-hand" evidence="4">
    <location>
        <begin position="586"/>
        <end position="621"/>
    </location>
</feature>
<evidence type="ECO:0000313" key="5">
    <source>
        <dbReference type="EMBL" id="KAG5187763.1"/>
    </source>
</evidence>
<dbReference type="SMART" id="SM00054">
    <property type="entry name" value="EFh"/>
    <property type="match status" value="2"/>
</dbReference>
<feature type="region of interest" description="Disordered" evidence="3">
    <location>
        <begin position="1084"/>
        <end position="1143"/>
    </location>
</feature>
<dbReference type="GO" id="GO:0005509">
    <property type="term" value="F:calcium ion binding"/>
    <property type="evidence" value="ECO:0007669"/>
    <property type="project" value="InterPro"/>
</dbReference>
<keyword evidence="1" id="KW-0106">Calcium</keyword>
<dbReference type="PROSITE" id="PS00018">
    <property type="entry name" value="EF_HAND_1"/>
    <property type="match status" value="1"/>
</dbReference>
<keyword evidence="2" id="KW-0175">Coiled coil</keyword>
<dbReference type="OrthoDB" id="5986190at2759"/>
<proteinExistence type="predicted"/>
<evidence type="ECO:0000259" key="4">
    <source>
        <dbReference type="PROSITE" id="PS50222"/>
    </source>
</evidence>
<feature type="compositionally biased region" description="Gly residues" evidence="3">
    <location>
        <begin position="395"/>
        <end position="406"/>
    </location>
</feature>
<dbReference type="PROSITE" id="PS50222">
    <property type="entry name" value="EF_HAND_2"/>
    <property type="match status" value="2"/>
</dbReference>
<accession>A0A836CJN5</accession>
<feature type="region of interest" description="Disordered" evidence="3">
    <location>
        <begin position="1012"/>
        <end position="1042"/>
    </location>
</feature>
<feature type="region of interest" description="Disordered" evidence="3">
    <location>
        <begin position="1316"/>
        <end position="1345"/>
    </location>
</feature>
<feature type="compositionally biased region" description="Low complexity" evidence="3">
    <location>
        <begin position="1163"/>
        <end position="1177"/>
    </location>
</feature>
<dbReference type="CDD" id="cd00051">
    <property type="entry name" value="EFh"/>
    <property type="match status" value="1"/>
</dbReference>
<feature type="compositionally biased region" description="Gly residues" evidence="3">
    <location>
        <begin position="1091"/>
        <end position="1102"/>
    </location>
</feature>
<gene>
    <name evidence="5" type="ORF">JKP88DRAFT_253888</name>
</gene>
<feature type="compositionally biased region" description="Basic residues" evidence="3">
    <location>
        <begin position="1331"/>
        <end position="1345"/>
    </location>
</feature>
<dbReference type="EMBL" id="JAFCMP010000083">
    <property type="protein sequence ID" value="KAG5187763.1"/>
    <property type="molecule type" value="Genomic_DNA"/>
</dbReference>
<feature type="compositionally biased region" description="Basic and acidic residues" evidence="3">
    <location>
        <begin position="1111"/>
        <end position="1137"/>
    </location>
</feature>
<feature type="compositionally biased region" description="Pro residues" evidence="3">
    <location>
        <begin position="262"/>
        <end position="280"/>
    </location>
</feature>
<sequence>MAFQRSRRRRQEAYMHYIGSNHNSPRQIHCGTRDVHPVCQSGIFSSRLQKWRCQLAKRPRQDSMRGSARRRLIRTPALRAQYAHAKTLLGHCSIIAQLQHRSSLQPPLSHAHAGPRRAGAPSVGPSAVPGTRRAARREHHHHRRPAPAAHRRRRRVHRRPPVAAARDAAECSSKLRVDVRTCRSLPPNVNQRLSLLARIKPLPSIAIARRPPPSTALGALPPIDTRPRTATRPSHCPALSRLSLAQASLFSRAGSLICADPRPAPRTPPPPPPLPPPPPPQTLLRALRWAAAAGHNLRGLLAHWLALRSVADLYHAVLDALELGAAAPAAEARRAAERAAAAEGGAAALQPRREAPPARMAATVAAASAALPPDAPAGGGNAAAAAAAWGGTSGVDGGGGGSGGGGGDDEKEDAYGSEEDFESYDDEFEDEEGAASPRSKQRSRPPSPTAASSPRGASSRGASPRAASPRGKGAAAKVASPDRAGGAAVAANAQAAVASAAPSTSGSMHDDPMAGVPVYLRGGTRVPVIGKVLGRSLALLWVARHGLREQELCSLLAGLKAVEATAAEAGSKERELTELLVNELLKHQGRLVDQIHAMDKDRNGCIDVDELRTMVASLELGLSDDEMDFLLKSLDTDGSGTMSFEQLLARFQVAARALRHRESPTTGKQAPRNSMGGGFPQTATALLAGVEKETSPWLYYALSDKEKRELFDVLRMLGVMFVPLGDGGVDHADEALSPPPLARAPSPSSLLLIMGLEGEDLRDVVLRRYVGTPDLWHSRLVKYFDAQPPSLRRCEELPWHLRSCHKWQALKGTLADLRTFELMWGRRQLRRELCAYWRLLTEGPLYVSAEAEAADADREALRLLSLMMRESSAHGGGVGGQTVRAADIIARGHKLAMDGKVAPFDLVFEYNRAVEAWQGEVRPTVLRLGGMIGTIAEFMRGMSALLQRQYTSPPFLHSPFDFRQLTGLGVPQVRASSADWLTSNGRRHKIVSDMEVYNFQVSNDIVASTSSAAAESTGSGGSDASVDRGGSSVGDEHGSKNGRTALVALQSVPKEQRNRYHTAPFYYFERWLWLSHDGGAAAAEQRRRWRSGGGGGGAGGRQGRPAVLAGQEDRPRAGGKRDERGAAEGARQGRHDTALGPRPLGSASCTNLLAATCRALPPSALSPASPRLSRSALLPPPGGGGGGGGARHAGTLIDEDAATECGGASVDSHLQALAHSVSQLPPLATVIQAAAAEAAGLPAAAETPKPEAGARAPAWAQGGDGHAISGGNATTSAMGVLDPNDTLAVAKCACAVSQLQSVLNSLHAERRRKKLQVRHLRQAASRSSRLQLRRRKKKHAHQHKIQRRRCSVNTLACNASSTDTAARGDRRQDEDAYLVARTAAGERVIEALEQRVDRVAAAAAEVDGLGAFYDRIITICASNPPKDEPHLSALEEQGRVRCRQPPRLCALMPYAASDWLRHRTCRSLLDSTIIQTGRYSHRVWWLSHVKLAGQQAQDLVARTQVLLGETEDIERGGIRQLRAHLAHTRDVRQRVRAKAEDLRAQLKFEAQRRKGELLAAQAAAVQEKMERLRQGLEEQRAQCSALLQHGALAEQDTSSSGDGGGGSAPADSASAAEVHRRERDLGERLQAAQMRLDQGKRRLHRTVSAFQCLRSVVPEFLTCSPLRPLCHCQLRRAAAVAVTLHDAPYELFPADAFWQSQSDIIFSTMVKGIQDKAGKHNDGGGGGGSSGGGGASHSPAHLALLQRRLETHTAAVAESKRTAAGRSDATRRVAAAAASSAAPRVVPKRQTDVLFERSIEDLVRQQDGELEIAEAKAQSLGEMSRRRGMESFLAGALTAGESLGHLRRSNMLVSGRQGKYAGFGMIMDDVLRQAGIDLAALEATASSTTRQARRSPHHVNARYCPLSERCLQACHQTAVLSLQSAVAGLNIKSTADECCRRRFIIQCVGWRHARKHFNASQCGRTVMTAIRNRRMHTYVRVRSSWSRAGKQEHERRLHCRRV</sequence>
<organism evidence="5 6">
    <name type="scientific">Tribonema minus</name>
    <dbReference type="NCBI Taxonomy" id="303371"/>
    <lineage>
        <taxon>Eukaryota</taxon>
        <taxon>Sar</taxon>
        <taxon>Stramenopiles</taxon>
        <taxon>Ochrophyta</taxon>
        <taxon>PX clade</taxon>
        <taxon>Xanthophyceae</taxon>
        <taxon>Tribonematales</taxon>
        <taxon>Tribonemataceae</taxon>
        <taxon>Tribonema</taxon>
    </lineage>
</organism>
<evidence type="ECO:0000256" key="1">
    <source>
        <dbReference type="ARBA" id="ARBA00022837"/>
    </source>
</evidence>
<dbReference type="Proteomes" id="UP000664859">
    <property type="component" value="Unassembled WGS sequence"/>
</dbReference>
<feature type="compositionally biased region" description="Acidic residues" evidence="3">
    <location>
        <begin position="407"/>
        <end position="433"/>
    </location>
</feature>
<feature type="region of interest" description="Disordered" evidence="3">
    <location>
        <begin position="1592"/>
        <end position="1621"/>
    </location>
</feature>
<reference evidence="5" key="1">
    <citation type="submission" date="2021-02" db="EMBL/GenBank/DDBJ databases">
        <title>First Annotated Genome of the Yellow-green Alga Tribonema minus.</title>
        <authorList>
            <person name="Mahan K.M."/>
        </authorList>
    </citation>
    <scope>NUCLEOTIDE SEQUENCE</scope>
    <source>
        <strain evidence="5">UTEX B ZZ1240</strain>
    </source>
</reference>
<dbReference type="PANTHER" id="PTHR12460">
    <property type="entry name" value="CYCLIN-DEPENDENT KINASE INHIBITOR-RELATED PROTEIN"/>
    <property type="match status" value="1"/>
</dbReference>
<comment type="caution">
    <text evidence="5">The sequence shown here is derived from an EMBL/GenBank/DDBJ whole genome shotgun (WGS) entry which is preliminary data.</text>
</comment>
<protein>
    <recommendedName>
        <fullName evidence="4">EF-hand domain-containing protein</fullName>
    </recommendedName>
</protein>
<feature type="region of interest" description="Disordered" evidence="3">
    <location>
        <begin position="395"/>
        <end position="480"/>
    </location>
</feature>
<dbReference type="PANTHER" id="PTHR12460:SF38">
    <property type="entry name" value="KINETOPLAST-ASSOCIATED PROTEIN-LIKE PROTEIN"/>
    <property type="match status" value="1"/>
</dbReference>